<reference evidence="2 3" key="2">
    <citation type="submission" date="2019-03" db="EMBL/GenBank/DDBJ databases">
        <title>Genomic Encyclopedia of Type Strains, Phase IV (KMG-IV): sequencing the most valuable type-strain genomes for metagenomic binning, comparative biology and taxonomic classification.</title>
        <authorList>
            <person name="Goeker M."/>
        </authorList>
    </citation>
    <scope>NUCLEOTIDE SEQUENCE [LARGE SCALE GENOMIC DNA]</scope>
    <source>
        <strain evidence="2 3">DSM 103426</strain>
    </source>
</reference>
<name>A0A4R3JIW4_9FIRM</name>
<evidence type="ECO:0000313" key="2">
    <source>
        <dbReference type="EMBL" id="TCS66008.1"/>
    </source>
</evidence>
<dbReference type="RefSeq" id="WP_116441819.1">
    <property type="nucleotide sequence ID" value="NZ_BHEO01000008.1"/>
</dbReference>
<organism evidence="2 3">
    <name type="scientific">Faecalimonas umbilicata</name>
    <dbReference type="NCBI Taxonomy" id="1912855"/>
    <lineage>
        <taxon>Bacteria</taxon>
        <taxon>Bacillati</taxon>
        <taxon>Bacillota</taxon>
        <taxon>Clostridia</taxon>
        <taxon>Lachnospirales</taxon>
        <taxon>Lachnospiraceae</taxon>
        <taxon>Faecalimonas</taxon>
    </lineage>
</organism>
<dbReference type="GO" id="GO:0008168">
    <property type="term" value="F:methyltransferase activity"/>
    <property type="evidence" value="ECO:0007669"/>
    <property type="project" value="UniProtKB-KW"/>
</dbReference>
<sequence>MERIEGNMLYTVPHYYRKFQCTASACTDTCCAGWQIMIDDKSLRKYKKIPGAFGNRMKNSVDWKEGAFLQYKGRCAFLNEENLCDLYAEKGEQMLCRTCRMYPRHIEEYEGIREISLSLSCVEAAKIILGGKEPIRFLNKEDDREETYESFDFFLFTKLMDVREAMIGILQDRKESMEVRIGKVLAIAHDVQRRIRGEALFEIDQLLERYQKEKNRERFREKLEKIRPKSRSRYEIMSQMFQVFGKLEVLKADWKPYIESVEQKLFGQGEAFYQEAFARFEREVCKEERWEIYLEQLMVYFLFTYFCGAVYDEMAYEKAKFAVASTLLIQEMVFASFLSHGKFPQVEEVAEIAHRYAKEVEHSDTNLKRLEELFQKEKSFHLLSLLAVV</sequence>
<reference evidence="1 4" key="1">
    <citation type="journal article" date="2018" name="Int. J. Syst. Evol. Microbiol.">
        <title>Draft Genome Sequence of Faecalimonas umbilicata JCM 30896T, an Acetate-Producing Bacterium Isolated from Human Feces.</title>
        <authorList>
            <person name="Sakamoto M."/>
            <person name="Ikeyama N."/>
            <person name="Yuki M."/>
            <person name="Ohkuma M."/>
        </authorList>
    </citation>
    <scope>NUCLEOTIDE SEQUENCE [LARGE SCALE GENOMIC DNA]</scope>
    <source>
        <strain evidence="1 4">EGH7</strain>
    </source>
</reference>
<evidence type="ECO:0000313" key="3">
    <source>
        <dbReference type="Proteomes" id="UP000294613"/>
    </source>
</evidence>
<keyword evidence="2" id="KW-0808">Transferase</keyword>
<proteinExistence type="predicted"/>
<keyword evidence="2" id="KW-0489">Methyltransferase</keyword>
<comment type="caution">
    <text evidence="2">The sequence shown here is derived from an EMBL/GenBank/DDBJ whole genome shotgun (WGS) entry which is preliminary data.</text>
</comment>
<dbReference type="EMBL" id="SLZV01000021">
    <property type="protein sequence ID" value="TCS66008.1"/>
    <property type="molecule type" value="Genomic_DNA"/>
</dbReference>
<dbReference type="AlphaFoldDB" id="A0A4R3JIW4"/>
<dbReference type="EMBL" id="BHEO01000008">
    <property type="protein sequence ID" value="GBU05409.1"/>
    <property type="molecule type" value="Genomic_DNA"/>
</dbReference>
<gene>
    <name evidence="2" type="ORF">EDD74_12137</name>
    <name evidence="1" type="ORF">FAEUMB_19500</name>
</gene>
<protein>
    <submittedName>
        <fullName evidence="2">Lysine-N-methylase</fullName>
    </submittedName>
</protein>
<evidence type="ECO:0000313" key="4">
    <source>
        <dbReference type="Proteomes" id="UP000702954"/>
    </source>
</evidence>
<evidence type="ECO:0000313" key="1">
    <source>
        <dbReference type="EMBL" id="GBU05409.1"/>
    </source>
</evidence>
<dbReference type="NCBIfam" id="NF038110">
    <property type="entry name" value="Lys_methyl_FliB"/>
    <property type="match status" value="1"/>
</dbReference>
<dbReference type="Proteomes" id="UP000702954">
    <property type="component" value="Unassembled WGS sequence"/>
</dbReference>
<accession>A0A4R3JIW4</accession>
<dbReference type="Proteomes" id="UP000294613">
    <property type="component" value="Unassembled WGS sequence"/>
</dbReference>
<dbReference type="GO" id="GO:0032259">
    <property type="term" value="P:methylation"/>
    <property type="evidence" value="ECO:0007669"/>
    <property type="project" value="UniProtKB-KW"/>
</dbReference>
<keyword evidence="4" id="KW-1185">Reference proteome</keyword>